<dbReference type="OrthoDB" id="9789229at2"/>
<protein>
    <submittedName>
        <fullName evidence="5">NUDIX hydrolase</fullName>
    </submittedName>
</protein>
<dbReference type="EMBL" id="QRMS01000007">
    <property type="protein sequence ID" value="RHJ83994.1"/>
    <property type="molecule type" value="Genomic_DNA"/>
</dbReference>
<dbReference type="InterPro" id="IPR000086">
    <property type="entry name" value="NUDIX_hydrolase_dom"/>
</dbReference>
<dbReference type="PANTHER" id="PTHR43046:SF14">
    <property type="entry name" value="MUTT_NUDIX FAMILY PROTEIN"/>
    <property type="match status" value="1"/>
</dbReference>
<keyword evidence="6" id="KW-1185">Reference proteome</keyword>
<evidence type="ECO:0000256" key="3">
    <source>
        <dbReference type="RuleBase" id="RU003476"/>
    </source>
</evidence>
<dbReference type="RefSeq" id="WP_067533050.1">
    <property type="nucleotide sequence ID" value="NZ_AP025567.1"/>
</dbReference>
<gene>
    <name evidence="5" type="ORF">DW099_17480</name>
</gene>
<dbReference type="GO" id="GO:0016787">
    <property type="term" value="F:hydrolase activity"/>
    <property type="evidence" value="ECO:0007669"/>
    <property type="project" value="UniProtKB-KW"/>
</dbReference>
<organism evidence="5 6">
    <name type="scientific">Emergencia timonensis</name>
    <dbReference type="NCBI Taxonomy" id="1776384"/>
    <lineage>
        <taxon>Bacteria</taxon>
        <taxon>Bacillati</taxon>
        <taxon>Bacillota</taxon>
        <taxon>Clostridia</taxon>
        <taxon>Peptostreptococcales</taxon>
        <taxon>Anaerovoracaceae</taxon>
        <taxon>Emergencia</taxon>
    </lineage>
</organism>
<proteinExistence type="inferred from homology"/>
<dbReference type="InterPro" id="IPR015797">
    <property type="entry name" value="NUDIX_hydrolase-like_dom_sf"/>
</dbReference>
<dbReference type="Gene3D" id="3.90.79.10">
    <property type="entry name" value="Nucleoside Triphosphate Pyrophosphohydrolase"/>
    <property type="match status" value="1"/>
</dbReference>
<reference evidence="5 6" key="1">
    <citation type="submission" date="2018-08" db="EMBL/GenBank/DDBJ databases">
        <title>A genome reference for cultivated species of the human gut microbiota.</title>
        <authorList>
            <person name="Zou Y."/>
            <person name="Xue W."/>
            <person name="Luo G."/>
        </authorList>
    </citation>
    <scope>NUCLEOTIDE SEQUENCE [LARGE SCALE GENOMIC DNA]</scope>
    <source>
        <strain evidence="5 6">AM07-24</strain>
    </source>
</reference>
<evidence type="ECO:0000259" key="4">
    <source>
        <dbReference type="PROSITE" id="PS51462"/>
    </source>
</evidence>
<dbReference type="PROSITE" id="PS00893">
    <property type="entry name" value="NUDIX_BOX"/>
    <property type="match status" value="1"/>
</dbReference>
<dbReference type="GeneID" id="83002775"/>
<dbReference type="AlphaFoldDB" id="A0A415DUY3"/>
<evidence type="ECO:0000256" key="2">
    <source>
        <dbReference type="ARBA" id="ARBA00022801"/>
    </source>
</evidence>
<dbReference type="SUPFAM" id="SSF55811">
    <property type="entry name" value="Nudix"/>
    <property type="match status" value="1"/>
</dbReference>
<evidence type="ECO:0000256" key="1">
    <source>
        <dbReference type="ARBA" id="ARBA00001946"/>
    </source>
</evidence>
<dbReference type="PRINTS" id="PR00502">
    <property type="entry name" value="NUDIXFAMILY"/>
</dbReference>
<feature type="domain" description="Nudix hydrolase" evidence="4">
    <location>
        <begin position="1"/>
        <end position="137"/>
    </location>
</feature>
<dbReference type="PROSITE" id="PS51462">
    <property type="entry name" value="NUDIX"/>
    <property type="match status" value="1"/>
</dbReference>
<evidence type="ECO:0000313" key="5">
    <source>
        <dbReference type="EMBL" id="RHJ83994.1"/>
    </source>
</evidence>
<dbReference type="STRING" id="1776384.GCA_900086585_00356"/>
<dbReference type="InterPro" id="IPR020084">
    <property type="entry name" value="NUDIX_hydrolase_CS"/>
</dbReference>
<dbReference type="Proteomes" id="UP000284841">
    <property type="component" value="Unassembled WGS sequence"/>
</dbReference>
<accession>A0A415DUY3</accession>
<comment type="caution">
    <text evidence="5">The sequence shown here is derived from an EMBL/GenBank/DDBJ whole genome shotgun (WGS) entry which is preliminary data.</text>
</comment>
<evidence type="ECO:0000313" key="6">
    <source>
        <dbReference type="Proteomes" id="UP000284841"/>
    </source>
</evidence>
<keyword evidence="2 3" id="KW-0378">Hydrolase</keyword>
<comment type="similarity">
    <text evidence="3">Belongs to the Nudix hydrolase family.</text>
</comment>
<dbReference type="Pfam" id="PF00293">
    <property type="entry name" value="NUDIX"/>
    <property type="match status" value="1"/>
</dbReference>
<name>A0A415DUY3_9FIRM</name>
<dbReference type="InterPro" id="IPR020476">
    <property type="entry name" value="Nudix_hydrolase"/>
</dbReference>
<sequence length="154" mass="17678">MWVGGVRVVLQNEEGKILMVKQHHENRDIWMVPGGGIEEGENSIEAAVRESKEETGLDVEIHGVAWHIEEVSPERGQRFVNYMIGKIVGGELALGSDPELEEGKQVLREVKFLSRDEIGQLEHVYPKFFNDEIWGILEEEHNGMTYYKLRYKGE</sequence>
<comment type="cofactor">
    <cofactor evidence="1">
        <name>Mg(2+)</name>
        <dbReference type="ChEBI" id="CHEBI:18420"/>
    </cofactor>
</comment>
<dbReference type="PANTHER" id="PTHR43046">
    <property type="entry name" value="GDP-MANNOSE MANNOSYL HYDROLASE"/>
    <property type="match status" value="1"/>
</dbReference>